<gene>
    <name evidence="3" type="ORF">CYMTET_49357</name>
</gene>
<protein>
    <submittedName>
        <fullName evidence="3">Uncharacterized protein</fullName>
    </submittedName>
</protein>
<feature type="region of interest" description="Disordered" evidence="1">
    <location>
        <begin position="93"/>
        <end position="116"/>
    </location>
</feature>
<feature type="compositionally biased region" description="Acidic residues" evidence="1">
    <location>
        <begin position="327"/>
        <end position="345"/>
    </location>
</feature>
<feature type="region of interest" description="Disordered" evidence="1">
    <location>
        <begin position="312"/>
        <end position="355"/>
    </location>
</feature>
<organism evidence="3 4">
    <name type="scientific">Cymbomonas tetramitiformis</name>
    <dbReference type="NCBI Taxonomy" id="36881"/>
    <lineage>
        <taxon>Eukaryota</taxon>
        <taxon>Viridiplantae</taxon>
        <taxon>Chlorophyta</taxon>
        <taxon>Pyramimonadophyceae</taxon>
        <taxon>Pyramimonadales</taxon>
        <taxon>Pyramimonadaceae</taxon>
        <taxon>Cymbomonas</taxon>
    </lineage>
</organism>
<evidence type="ECO:0000313" key="4">
    <source>
        <dbReference type="Proteomes" id="UP001190700"/>
    </source>
</evidence>
<feature type="compositionally biased region" description="Basic and acidic residues" evidence="1">
    <location>
        <begin position="346"/>
        <end position="355"/>
    </location>
</feature>
<sequence>MFQVATSTDFGALAGTSGAQLLGQIDVNDGSESATGTGSDWQRWGRWLLLAVCLAAALAACCWAGFIFGVGRRRAPEDEAVGDVENAIHNALFDDSARTPREGDPTGGWSDYDDTDCDEDDDGGIEPNKLFMNIMNESAVDAKVTPADQKGFSRAQLLLRASMLDTSTEHSDAPELNPANKHIRMQATAWSKRLTQNMATSDDDKDDDDGDAVEEGERTAMDTEEGEYTPDGDWAGTVEQRAEGWSRRISAMIGKQEGEQGDAEEKGDVEESEDEEEGEEEESKDVPATDAIGQSAADMCNDMISGWTRRLAAVAEKEGGESGSEWSDSDTADANDADDADDTDDAGAHRVDADW</sequence>
<proteinExistence type="predicted"/>
<dbReference type="AlphaFoldDB" id="A0AAE0EU80"/>
<keyword evidence="2" id="KW-0812">Transmembrane</keyword>
<evidence type="ECO:0000256" key="1">
    <source>
        <dbReference type="SAM" id="MobiDB-lite"/>
    </source>
</evidence>
<name>A0AAE0EU80_9CHLO</name>
<reference evidence="3 4" key="1">
    <citation type="journal article" date="2015" name="Genome Biol. Evol.">
        <title>Comparative Genomics of a Bacterivorous Green Alga Reveals Evolutionary Causalities and Consequences of Phago-Mixotrophic Mode of Nutrition.</title>
        <authorList>
            <person name="Burns J.A."/>
            <person name="Paasch A."/>
            <person name="Narechania A."/>
            <person name="Kim E."/>
        </authorList>
    </citation>
    <scope>NUCLEOTIDE SEQUENCE [LARGE SCALE GENOMIC DNA]</scope>
    <source>
        <strain evidence="3 4">PLY_AMNH</strain>
    </source>
</reference>
<feature type="region of interest" description="Disordered" evidence="1">
    <location>
        <begin position="196"/>
        <end position="238"/>
    </location>
</feature>
<dbReference type="Proteomes" id="UP001190700">
    <property type="component" value="Unassembled WGS sequence"/>
</dbReference>
<feature type="compositionally biased region" description="Acidic residues" evidence="1">
    <location>
        <begin position="259"/>
        <end position="283"/>
    </location>
</feature>
<keyword evidence="2" id="KW-1133">Transmembrane helix</keyword>
<accession>A0AAE0EU80</accession>
<feature type="compositionally biased region" description="Basic and acidic residues" evidence="1">
    <location>
        <begin position="95"/>
        <end position="104"/>
    </location>
</feature>
<comment type="caution">
    <text evidence="3">The sequence shown here is derived from an EMBL/GenBank/DDBJ whole genome shotgun (WGS) entry which is preliminary data.</text>
</comment>
<feature type="compositionally biased region" description="Acidic residues" evidence="1">
    <location>
        <begin position="201"/>
        <end position="214"/>
    </location>
</feature>
<evidence type="ECO:0000313" key="3">
    <source>
        <dbReference type="EMBL" id="KAK3240831.1"/>
    </source>
</evidence>
<keyword evidence="4" id="KW-1185">Reference proteome</keyword>
<evidence type="ECO:0000256" key="2">
    <source>
        <dbReference type="SAM" id="Phobius"/>
    </source>
</evidence>
<dbReference type="EMBL" id="LGRX02033540">
    <property type="protein sequence ID" value="KAK3240831.1"/>
    <property type="molecule type" value="Genomic_DNA"/>
</dbReference>
<keyword evidence="2" id="KW-0472">Membrane</keyword>
<feature type="region of interest" description="Disordered" evidence="1">
    <location>
        <begin position="253"/>
        <end position="300"/>
    </location>
</feature>
<feature type="transmembrane region" description="Helical" evidence="2">
    <location>
        <begin position="47"/>
        <end position="70"/>
    </location>
</feature>